<dbReference type="Proteomes" id="UP000198648">
    <property type="component" value="Unassembled WGS sequence"/>
</dbReference>
<dbReference type="Gene3D" id="2.60.40.2700">
    <property type="match status" value="1"/>
</dbReference>
<evidence type="ECO:0000259" key="1">
    <source>
        <dbReference type="Pfam" id="PF19406"/>
    </source>
</evidence>
<dbReference type="EMBL" id="FOEI01000023">
    <property type="protein sequence ID" value="SEQ23587.1"/>
    <property type="molecule type" value="Genomic_DNA"/>
</dbReference>
<evidence type="ECO:0000313" key="3">
    <source>
        <dbReference type="Proteomes" id="UP000198648"/>
    </source>
</evidence>
<dbReference type="STRING" id="1299341.SAMN05444005_1231"/>
<dbReference type="Pfam" id="PF19406">
    <property type="entry name" value="PKD_5"/>
    <property type="match status" value="2"/>
</dbReference>
<dbReference type="InterPro" id="IPR045828">
    <property type="entry name" value="PKD_Bacteroidetes"/>
</dbReference>
<dbReference type="AlphaFoldDB" id="A0A1H9EDC5"/>
<sequence>IDVDADPTGTTFTWQINSATNVQIAGGATSGTSTTGNIDLQLNLTDPLVAGSISFDVTPINGNCTGATMTNVASITVNPIPGTPIGLLQDEVCSEETTNLTISAFPNIAGTMLEWVVLESQNVTGATPGTGLAPIQIQDVLVNTSDVQGYVKYRVTTKLGDCEGGFTDYIIFVDPLPKPVLLDGHICVNQATGTTYQSYILNTQLNNPNYTYDWFVFNTATSTFDPIAGATGSTYEVTTAGEYQVIVTNTLTGCIGESSATVIEVFPATGFTTTVTDAFTNNATITITVNPVGTGNLVYSIDGGAWQTSNVFTGVEAGVHTVLVSDLEGCTNL</sequence>
<organism evidence="2 3">
    <name type="scientific">Flavobacterium urocaniciphilum</name>
    <dbReference type="NCBI Taxonomy" id="1299341"/>
    <lineage>
        <taxon>Bacteria</taxon>
        <taxon>Pseudomonadati</taxon>
        <taxon>Bacteroidota</taxon>
        <taxon>Flavobacteriia</taxon>
        <taxon>Flavobacteriales</taxon>
        <taxon>Flavobacteriaceae</taxon>
        <taxon>Flavobacterium</taxon>
    </lineage>
</organism>
<feature type="domain" description="PKD-like" evidence="1">
    <location>
        <begin position="4"/>
        <end position="79"/>
    </location>
</feature>
<protein>
    <recommendedName>
        <fullName evidence="1">PKD-like domain-containing protein</fullName>
    </recommendedName>
</protein>
<accession>A0A1H9EDC5</accession>
<feature type="non-terminal residue" evidence="2">
    <location>
        <position position="333"/>
    </location>
</feature>
<feature type="non-terminal residue" evidence="2">
    <location>
        <position position="1"/>
    </location>
</feature>
<feature type="domain" description="PKD-like" evidence="1">
    <location>
        <begin position="91"/>
        <end position="177"/>
    </location>
</feature>
<evidence type="ECO:0000313" key="2">
    <source>
        <dbReference type="EMBL" id="SEQ23587.1"/>
    </source>
</evidence>
<reference evidence="2 3" key="1">
    <citation type="submission" date="2016-10" db="EMBL/GenBank/DDBJ databases">
        <authorList>
            <person name="de Groot N.N."/>
        </authorList>
    </citation>
    <scope>NUCLEOTIDE SEQUENCE [LARGE SCALE GENOMIC DNA]</scope>
    <source>
        <strain evidence="2 3">DSM 27078</strain>
    </source>
</reference>
<proteinExistence type="predicted"/>
<gene>
    <name evidence="2" type="ORF">SAMN05444005_1231</name>
</gene>
<keyword evidence="3" id="KW-1185">Reference proteome</keyword>
<name>A0A1H9EDC5_9FLAO</name>